<keyword evidence="4" id="KW-1185">Reference proteome</keyword>
<evidence type="ECO:0000313" key="3">
    <source>
        <dbReference type="EMBL" id="KAL0180380.1"/>
    </source>
</evidence>
<protein>
    <recommendedName>
        <fullName evidence="2">Peptidase S1 domain-containing protein</fullName>
    </recommendedName>
</protein>
<accession>A0ABD0Q2S5</accession>
<dbReference type="Pfam" id="PF00089">
    <property type="entry name" value="Trypsin"/>
    <property type="match status" value="1"/>
</dbReference>
<feature type="non-terminal residue" evidence="3">
    <location>
        <position position="55"/>
    </location>
</feature>
<dbReference type="InterPro" id="IPR043504">
    <property type="entry name" value="Peptidase_S1_PA_chymotrypsin"/>
</dbReference>
<dbReference type="Gene3D" id="2.40.10.10">
    <property type="entry name" value="Trypsin-like serine proteases"/>
    <property type="match status" value="1"/>
</dbReference>
<organism evidence="3 4">
    <name type="scientific">Cirrhinus mrigala</name>
    <name type="common">Mrigala</name>
    <dbReference type="NCBI Taxonomy" id="683832"/>
    <lineage>
        <taxon>Eukaryota</taxon>
        <taxon>Metazoa</taxon>
        <taxon>Chordata</taxon>
        <taxon>Craniata</taxon>
        <taxon>Vertebrata</taxon>
        <taxon>Euteleostomi</taxon>
        <taxon>Actinopterygii</taxon>
        <taxon>Neopterygii</taxon>
        <taxon>Teleostei</taxon>
        <taxon>Ostariophysi</taxon>
        <taxon>Cypriniformes</taxon>
        <taxon>Cyprinidae</taxon>
        <taxon>Labeoninae</taxon>
        <taxon>Labeonini</taxon>
        <taxon>Cirrhinus</taxon>
    </lineage>
</organism>
<evidence type="ECO:0000313" key="4">
    <source>
        <dbReference type="Proteomes" id="UP001529510"/>
    </source>
</evidence>
<evidence type="ECO:0000256" key="1">
    <source>
        <dbReference type="ARBA" id="ARBA00023157"/>
    </source>
</evidence>
<dbReference type="SUPFAM" id="SSF50494">
    <property type="entry name" value="Trypsin-like serine proteases"/>
    <property type="match status" value="1"/>
</dbReference>
<proteinExistence type="predicted"/>
<evidence type="ECO:0000259" key="2">
    <source>
        <dbReference type="PROSITE" id="PS50240"/>
    </source>
</evidence>
<name>A0ABD0Q2S5_CIRMR</name>
<dbReference type="Proteomes" id="UP001529510">
    <property type="component" value="Unassembled WGS sequence"/>
</dbReference>
<dbReference type="PANTHER" id="PTHR24253">
    <property type="entry name" value="TRANSMEMBRANE PROTEASE SERINE"/>
    <property type="match status" value="1"/>
</dbReference>
<reference evidence="3 4" key="1">
    <citation type="submission" date="2024-05" db="EMBL/GenBank/DDBJ databases">
        <title>Genome sequencing and assembly of Indian major carp, Cirrhinus mrigala (Hamilton, 1822).</title>
        <authorList>
            <person name="Mohindra V."/>
            <person name="Chowdhury L.M."/>
            <person name="Lal K."/>
            <person name="Jena J.K."/>
        </authorList>
    </citation>
    <scope>NUCLEOTIDE SEQUENCE [LARGE SCALE GENOMIC DNA]</scope>
    <source>
        <strain evidence="3">CM1030</strain>
        <tissue evidence="3">Blood</tissue>
    </source>
</reference>
<sequence>GDSGGPMVSKQSSVWVQSGIISFGTGCARPETPRVFARVSRYQKWISSFVCSDPP</sequence>
<dbReference type="PANTHER" id="PTHR24253:SF171">
    <property type="entry name" value="SERINE PROTEASE 56-LIKE"/>
    <property type="match status" value="1"/>
</dbReference>
<keyword evidence="1" id="KW-1015">Disulfide bond</keyword>
<feature type="domain" description="Peptidase S1" evidence="2">
    <location>
        <begin position="1"/>
        <end position="51"/>
    </location>
</feature>
<dbReference type="PROSITE" id="PS50240">
    <property type="entry name" value="TRYPSIN_DOM"/>
    <property type="match status" value="1"/>
</dbReference>
<comment type="caution">
    <text evidence="3">The sequence shown here is derived from an EMBL/GenBank/DDBJ whole genome shotgun (WGS) entry which is preliminary data.</text>
</comment>
<dbReference type="InterPro" id="IPR009003">
    <property type="entry name" value="Peptidase_S1_PA"/>
</dbReference>
<gene>
    <name evidence="3" type="ORF">M9458_025822</name>
</gene>
<dbReference type="InterPro" id="IPR001254">
    <property type="entry name" value="Trypsin_dom"/>
</dbReference>
<feature type="non-terminal residue" evidence="3">
    <location>
        <position position="1"/>
    </location>
</feature>
<dbReference type="AlphaFoldDB" id="A0ABD0Q2S5"/>
<dbReference type="EMBL" id="JAMKFB020000012">
    <property type="protein sequence ID" value="KAL0180380.1"/>
    <property type="molecule type" value="Genomic_DNA"/>
</dbReference>